<evidence type="ECO:0000313" key="1">
    <source>
        <dbReference type="EMBL" id="EPG59750.1"/>
    </source>
</evidence>
<comment type="caution">
    <text evidence="1">The sequence shown here is derived from an EMBL/GenBank/DDBJ whole genome shotgun (WGS) entry which is preliminary data.</text>
</comment>
<name>A0AAV3JGM8_LEPBO</name>
<reference evidence="1 2" key="1">
    <citation type="submission" date="2013-04" db="EMBL/GenBank/DDBJ databases">
        <authorList>
            <person name="Harkins D.M."/>
            <person name="Durkin A.S."/>
            <person name="Brinkac L.M."/>
            <person name="Haft D.H."/>
            <person name="Selengut J.D."/>
            <person name="Sanka R."/>
            <person name="DePew J."/>
            <person name="Purushe J."/>
            <person name="Chanthongthip A."/>
            <person name="Lattana O."/>
            <person name="Phetsouvanh R."/>
            <person name="Newton P.N."/>
            <person name="Vinetz J.M."/>
            <person name="Sutton G.G."/>
            <person name="Nierman W.C."/>
            <person name="Fouts D.E."/>
        </authorList>
    </citation>
    <scope>NUCLEOTIDE SEQUENCE [LARGE SCALE GENOMIC DNA]</scope>
    <source>
        <strain evidence="1 2">UI 09931</strain>
    </source>
</reference>
<gene>
    <name evidence="1" type="ORF">LEP1GSC103_0967</name>
</gene>
<organism evidence="1 2">
    <name type="scientific">Leptospira borgpetersenii serovar Javanica str. UI 09931</name>
    <dbReference type="NCBI Taxonomy" id="1049767"/>
    <lineage>
        <taxon>Bacteria</taxon>
        <taxon>Pseudomonadati</taxon>
        <taxon>Spirochaetota</taxon>
        <taxon>Spirochaetia</taxon>
        <taxon>Leptospirales</taxon>
        <taxon>Leptospiraceae</taxon>
        <taxon>Leptospira</taxon>
    </lineage>
</organism>
<protein>
    <submittedName>
        <fullName evidence="1">Uncharacterized protein</fullName>
    </submittedName>
</protein>
<sequence>MLRISILRPKISEAPWCKSGFFVNFLKEEFFNGYFWRRLAARSRALCRVLYEFDV</sequence>
<dbReference type="EMBL" id="AHNP02000002">
    <property type="protein sequence ID" value="EPG59750.1"/>
    <property type="molecule type" value="Genomic_DNA"/>
</dbReference>
<evidence type="ECO:0000313" key="2">
    <source>
        <dbReference type="Proteomes" id="UP000014570"/>
    </source>
</evidence>
<accession>A0AAV3JGM8</accession>
<proteinExistence type="predicted"/>
<dbReference type="AlphaFoldDB" id="A0AAV3JGM8"/>
<dbReference type="Proteomes" id="UP000014570">
    <property type="component" value="Unassembled WGS sequence"/>
</dbReference>